<evidence type="ECO:0008006" key="4">
    <source>
        <dbReference type="Google" id="ProtNLM"/>
    </source>
</evidence>
<evidence type="ECO:0000313" key="3">
    <source>
        <dbReference type="Proteomes" id="UP001529369"/>
    </source>
</evidence>
<proteinExistence type="predicted"/>
<name>A0ABT8A0B2_9PROT</name>
<reference evidence="3" key="1">
    <citation type="journal article" date="2019" name="Int. J. Syst. Evol. Microbiol.">
        <title>The Global Catalogue of Microorganisms (GCM) 10K type strain sequencing project: providing services to taxonomists for standard genome sequencing and annotation.</title>
        <authorList>
            <consortium name="The Broad Institute Genomics Platform"/>
            <consortium name="The Broad Institute Genome Sequencing Center for Infectious Disease"/>
            <person name="Wu L."/>
            <person name="Ma J."/>
        </authorList>
    </citation>
    <scope>NUCLEOTIDE SEQUENCE [LARGE SCALE GENOMIC DNA]</scope>
    <source>
        <strain evidence="3">CECT 7131</strain>
    </source>
</reference>
<comment type="caution">
    <text evidence="2">The sequence shown here is derived from an EMBL/GenBank/DDBJ whole genome shotgun (WGS) entry which is preliminary data.</text>
</comment>
<keyword evidence="1" id="KW-0732">Signal</keyword>
<dbReference type="RefSeq" id="WP_290314900.1">
    <property type="nucleotide sequence ID" value="NZ_JAUFPN010000016.1"/>
</dbReference>
<feature type="chain" id="PRO_5045172806" description="DUF1176 domain-containing protein" evidence="1">
    <location>
        <begin position="20"/>
        <end position="203"/>
    </location>
</feature>
<accession>A0ABT8A0B2</accession>
<feature type="signal peptide" evidence="1">
    <location>
        <begin position="1"/>
        <end position="19"/>
    </location>
</feature>
<keyword evidence="3" id="KW-1185">Reference proteome</keyword>
<organism evidence="2 3">
    <name type="scientific">Paeniroseomonas aquatica</name>
    <dbReference type="NCBI Taxonomy" id="373043"/>
    <lineage>
        <taxon>Bacteria</taxon>
        <taxon>Pseudomonadati</taxon>
        <taxon>Pseudomonadota</taxon>
        <taxon>Alphaproteobacteria</taxon>
        <taxon>Acetobacterales</taxon>
        <taxon>Acetobacteraceae</taxon>
        <taxon>Paeniroseomonas</taxon>
    </lineage>
</organism>
<dbReference type="Proteomes" id="UP001529369">
    <property type="component" value="Unassembled WGS sequence"/>
</dbReference>
<protein>
    <recommendedName>
        <fullName evidence="4">DUF1176 domain-containing protein</fullName>
    </recommendedName>
</protein>
<gene>
    <name evidence="2" type="ORF">QWZ14_02050</name>
</gene>
<dbReference type="EMBL" id="JAUFPN010000016">
    <property type="protein sequence ID" value="MDN3563160.1"/>
    <property type="molecule type" value="Genomic_DNA"/>
</dbReference>
<evidence type="ECO:0000256" key="1">
    <source>
        <dbReference type="SAM" id="SignalP"/>
    </source>
</evidence>
<evidence type="ECO:0000313" key="2">
    <source>
        <dbReference type="EMBL" id="MDN3563160.1"/>
    </source>
</evidence>
<sequence>MRPSALCLGLLLLASSAWAQDQRPDAPRGAPLTAAQLRQQAQQQGTQLTEWRTLLNDPDVNLRLIAIREAVRHPNSNVRQIAFEVGLASEEAAILEAALRGLLAGTQRITFVYVDKEGQPLEGQNEGRHILNVEVADADTGRFSGTTGCNTRWTGQLQGRILAFASNGDYCAGTVTWNLERGEFRGRMRPAGIGFQEIVWRPR</sequence>